<evidence type="ECO:0000313" key="7">
    <source>
        <dbReference type="EMBL" id="APB33023.1"/>
    </source>
</evidence>
<dbReference type="InterPro" id="IPR036013">
    <property type="entry name" value="Band_7/SPFH_dom_sf"/>
</dbReference>
<dbReference type="InterPro" id="IPR027705">
    <property type="entry name" value="Flotillin_fam"/>
</dbReference>
<sequence length="454" mass="49874">MTRLRWLLGLNTLGLTLALPVLAQTPAGGGVSLLGVITLAFLTLFVLVIVLVILSQIIYICNPNEILIFSGREHRLSTGEKVGYRVVFGGASIRIPIIENVDRMDLTTMPVQVEVKNAYSAGGTPLQIQAIANIKVSSAPNIVGNAIERFLGRKREEIIRVARETLEGNLRGVVATLTPEQINEDRLEFADRISKYVERDLSKLGLQLDTLKIQSVSDEVDYLNSIGRRQIANMIRDAKIAESNAEREAETAAAESRRAAEVAQKEAQAAIQQKQNEQRKMQAELELQARSEEERTEAITQETLARAEQELQTVRAELERLRLEADVVLPAQAQRQAQELLARGQAAPLAANAKATAAVTDMLTELWQQYGQDASAILLIQQLEMLLTTAAQVPQKLNLGQINVIDTGDGRALTALMRAYPEMIQQFLQQVDQTLGLNLASTLNPASIAGHQPQ</sequence>
<dbReference type="PANTHER" id="PTHR13806:SF46">
    <property type="entry name" value="FLOTILLIN-1-RELATED"/>
    <property type="match status" value="1"/>
</dbReference>
<dbReference type="PANTHER" id="PTHR13806">
    <property type="entry name" value="FLOTILLIN-RELATED"/>
    <property type="match status" value="1"/>
</dbReference>
<keyword evidence="8" id="KW-1185">Reference proteome</keyword>
<keyword evidence="4" id="KW-0175">Coiled coil</keyword>
<name>A0A1J0AAR6_9CYAN</name>
<evidence type="ECO:0000256" key="1">
    <source>
        <dbReference type="ARBA" id="ARBA00004370"/>
    </source>
</evidence>
<protein>
    <recommendedName>
        <fullName evidence="6">Band 7 domain-containing protein</fullName>
    </recommendedName>
</protein>
<dbReference type="InterPro" id="IPR001107">
    <property type="entry name" value="Band_7"/>
</dbReference>
<dbReference type="SUPFAM" id="SSF117892">
    <property type="entry name" value="Band 7/SPFH domain"/>
    <property type="match status" value="1"/>
</dbReference>
<comment type="similarity">
    <text evidence="2">Belongs to the band 7/mec-2 family. Flotillin subfamily.</text>
</comment>
<dbReference type="CDD" id="cd03399">
    <property type="entry name" value="SPFH_flotillin"/>
    <property type="match status" value="1"/>
</dbReference>
<evidence type="ECO:0000256" key="4">
    <source>
        <dbReference type="SAM" id="Coils"/>
    </source>
</evidence>
<dbReference type="OrthoDB" id="9786220at2"/>
<evidence type="ECO:0000256" key="5">
    <source>
        <dbReference type="SAM" id="Phobius"/>
    </source>
</evidence>
<dbReference type="Pfam" id="PF01145">
    <property type="entry name" value="Band_7"/>
    <property type="match status" value="1"/>
</dbReference>
<dbReference type="Gene3D" id="3.30.479.30">
    <property type="entry name" value="Band 7 domain"/>
    <property type="match status" value="1"/>
</dbReference>
<dbReference type="GO" id="GO:0005886">
    <property type="term" value="C:plasma membrane"/>
    <property type="evidence" value="ECO:0007669"/>
    <property type="project" value="TreeGrafter"/>
</dbReference>
<dbReference type="SMART" id="SM00244">
    <property type="entry name" value="PHB"/>
    <property type="match status" value="1"/>
</dbReference>
<evidence type="ECO:0000313" key="8">
    <source>
        <dbReference type="Proteomes" id="UP000180235"/>
    </source>
</evidence>
<dbReference type="AlphaFoldDB" id="A0A1J0AAR6"/>
<accession>A0A1J0AAR6</accession>
<dbReference type="GO" id="GO:0072659">
    <property type="term" value="P:protein localization to plasma membrane"/>
    <property type="evidence" value="ECO:0007669"/>
    <property type="project" value="TreeGrafter"/>
</dbReference>
<evidence type="ECO:0000259" key="6">
    <source>
        <dbReference type="SMART" id="SM00244"/>
    </source>
</evidence>
<feature type="coiled-coil region" evidence="4">
    <location>
        <begin position="235"/>
        <end position="324"/>
    </location>
</feature>
<evidence type="ECO:0000256" key="2">
    <source>
        <dbReference type="ARBA" id="ARBA00007161"/>
    </source>
</evidence>
<evidence type="ECO:0000256" key="3">
    <source>
        <dbReference type="ARBA" id="ARBA00023136"/>
    </source>
</evidence>
<dbReference type="GO" id="GO:0002020">
    <property type="term" value="F:protease binding"/>
    <property type="evidence" value="ECO:0007669"/>
    <property type="project" value="TreeGrafter"/>
</dbReference>
<dbReference type="EMBL" id="CP017675">
    <property type="protein sequence ID" value="APB33023.1"/>
    <property type="molecule type" value="Genomic_DNA"/>
</dbReference>
<dbReference type="KEGG" id="glt:GlitD10_0709"/>
<dbReference type="Proteomes" id="UP000180235">
    <property type="component" value="Chromosome"/>
</dbReference>
<comment type="subcellular location">
    <subcellularLocation>
        <location evidence="1">Membrane</location>
    </subcellularLocation>
</comment>
<keyword evidence="3 5" id="KW-0472">Membrane</keyword>
<organism evidence="7 8">
    <name type="scientific">Gloeomargarita lithophora Alchichica-D10</name>
    <dbReference type="NCBI Taxonomy" id="1188229"/>
    <lineage>
        <taxon>Bacteria</taxon>
        <taxon>Bacillati</taxon>
        <taxon>Cyanobacteriota</taxon>
        <taxon>Cyanophyceae</taxon>
        <taxon>Gloeomargaritales</taxon>
        <taxon>Gloeomargaritaceae</taxon>
        <taxon>Gloeomargarita</taxon>
    </lineage>
</organism>
<keyword evidence="5" id="KW-1133">Transmembrane helix</keyword>
<gene>
    <name evidence="7" type="ORF">GlitD10_0709</name>
</gene>
<feature type="transmembrane region" description="Helical" evidence="5">
    <location>
        <begin position="33"/>
        <end position="54"/>
    </location>
</feature>
<proteinExistence type="inferred from homology"/>
<keyword evidence="5" id="KW-0812">Transmembrane</keyword>
<feature type="domain" description="Band 7" evidence="6">
    <location>
        <begin position="56"/>
        <end position="230"/>
    </location>
</feature>
<reference evidence="7 8" key="1">
    <citation type="submission" date="2016-10" db="EMBL/GenBank/DDBJ databases">
        <title>Description of Gloeomargarita lithophora gen. nov., sp. nov., a thylakoid-bearing basal-branching cyanobacterium with intracellular carbonates, and proposal for Gloeomargaritales ord. nov.</title>
        <authorList>
            <person name="Moreira D."/>
            <person name="Tavera R."/>
            <person name="Benzerara K."/>
            <person name="Skouri-Panet F."/>
            <person name="Couradeau E."/>
            <person name="Gerard E."/>
            <person name="Loussert C."/>
            <person name="Novelo E."/>
            <person name="Zivanovic Y."/>
            <person name="Lopez-Garcia P."/>
        </authorList>
    </citation>
    <scope>NUCLEOTIDE SEQUENCE [LARGE SCALE GENOMIC DNA]</scope>
    <source>
        <strain evidence="7 8">D10</strain>
    </source>
</reference>
<dbReference type="STRING" id="1188229.GlitD10_0709"/>
<dbReference type="RefSeq" id="WP_071453683.1">
    <property type="nucleotide sequence ID" value="NZ_CP017675.1"/>
</dbReference>